<dbReference type="EMBL" id="LN829119">
    <property type="protein sequence ID" value="CPR16816.1"/>
    <property type="molecule type" value="Genomic_DNA"/>
</dbReference>
<reference evidence="2" key="1">
    <citation type="submission" date="2015-02" db="EMBL/GenBank/DDBJ databases">
        <authorList>
            <person name="Chooi Y.-H."/>
        </authorList>
    </citation>
    <scope>NUCLEOTIDE SEQUENCE [LARGE SCALE GENOMIC DNA]</scope>
    <source>
        <strain evidence="2">strain Y</strain>
    </source>
</reference>
<dbReference type="KEGG" id="fiy:BN1229_v1_0977"/>
<organism evidence="1 2">
    <name type="scientific">Candidatus Filomicrobium marinum</name>
    <dbReference type="NCBI Taxonomy" id="1608628"/>
    <lineage>
        <taxon>Bacteria</taxon>
        <taxon>Pseudomonadati</taxon>
        <taxon>Pseudomonadota</taxon>
        <taxon>Alphaproteobacteria</taxon>
        <taxon>Hyphomicrobiales</taxon>
        <taxon>Hyphomicrobiaceae</taxon>
        <taxon>Filomicrobium</taxon>
    </lineage>
</organism>
<dbReference type="PANTHER" id="PTHR11102:SF160">
    <property type="entry name" value="ERAD-ASSOCIATED E3 UBIQUITIN-PROTEIN LIGASE COMPONENT HRD3"/>
    <property type="match status" value="1"/>
</dbReference>
<dbReference type="Pfam" id="PF08238">
    <property type="entry name" value="Sel1"/>
    <property type="match status" value="4"/>
</dbReference>
<dbReference type="Gene3D" id="1.25.40.10">
    <property type="entry name" value="Tetratricopeptide repeat domain"/>
    <property type="match status" value="1"/>
</dbReference>
<dbReference type="Proteomes" id="UP000033187">
    <property type="component" value="Chromosome 1"/>
</dbReference>
<dbReference type="RefSeq" id="WP_052743695.1">
    <property type="nucleotide sequence ID" value="NZ_LN829118.1"/>
</dbReference>
<evidence type="ECO:0000313" key="2">
    <source>
        <dbReference type="Proteomes" id="UP000033187"/>
    </source>
</evidence>
<dbReference type="PANTHER" id="PTHR11102">
    <property type="entry name" value="SEL-1-LIKE PROTEIN"/>
    <property type="match status" value="1"/>
</dbReference>
<name>A0A0D6JC39_9HYPH</name>
<dbReference type="SUPFAM" id="SSF81901">
    <property type="entry name" value="HCP-like"/>
    <property type="match status" value="1"/>
</dbReference>
<dbReference type="InterPro" id="IPR006597">
    <property type="entry name" value="Sel1-like"/>
</dbReference>
<evidence type="ECO:0000313" key="1">
    <source>
        <dbReference type="EMBL" id="CPR16816.1"/>
    </source>
</evidence>
<dbReference type="AlphaFoldDB" id="A0A0D6JC39"/>
<dbReference type="InterPro" id="IPR050767">
    <property type="entry name" value="Sel1_AlgK"/>
</dbReference>
<accession>A0A0D6JC39</accession>
<keyword evidence="2" id="KW-1185">Reference proteome</keyword>
<dbReference type="InterPro" id="IPR011990">
    <property type="entry name" value="TPR-like_helical_dom_sf"/>
</dbReference>
<protein>
    <submittedName>
        <fullName evidence="1">Sel1 domain protein repeat-containing protein</fullName>
    </submittedName>
</protein>
<dbReference type="KEGG" id="fil:BN1229_v1_0973"/>
<dbReference type="SMART" id="SM00671">
    <property type="entry name" value="SEL1"/>
    <property type="match status" value="4"/>
</dbReference>
<sequence>MSIPSTFAISAYDLPLDAQQQLRLSPGYLAQWARSEACCGSSAAQLILGHLLLNGHGVTADHAAAYRAFLDAARDDSTDAMNMVGRCYERGWGVPVDFAEAATWYRRAADRSHTWAQFNLGSLLLHGQGVSADLQHALALFVRSARGGNAKAMNMLGRYREEGWVGRVKLNSARRWYWRAAIRGCYRGQFHFGRFLSDEGQVAKATSWFQASLESAPREFSIEIAPYLARHADPRIRSVGLAAMERLKTAPRERSAE</sequence>
<gene>
    <name evidence="1" type="ORF">YBN1229_v1_0977</name>
</gene>
<dbReference type="OrthoDB" id="9797030at2"/>
<proteinExistence type="predicted"/>